<evidence type="ECO:0000313" key="7">
    <source>
        <dbReference type="Proteomes" id="UP000829196"/>
    </source>
</evidence>
<feature type="compositionally biased region" description="Basic and acidic residues" evidence="4">
    <location>
        <begin position="79"/>
        <end position="91"/>
    </location>
</feature>
<evidence type="ECO:0000256" key="3">
    <source>
        <dbReference type="ARBA" id="ARBA00023163"/>
    </source>
</evidence>
<dbReference type="EMBL" id="JAGYWB010000018">
    <property type="protein sequence ID" value="KAI0492945.1"/>
    <property type="molecule type" value="Genomic_DNA"/>
</dbReference>
<dbReference type="GO" id="GO:0046983">
    <property type="term" value="F:protein dimerization activity"/>
    <property type="evidence" value="ECO:0007669"/>
    <property type="project" value="InterPro"/>
</dbReference>
<organism evidence="6 7">
    <name type="scientific">Dendrobium nobile</name>
    <name type="common">Orchid</name>
    <dbReference type="NCBI Taxonomy" id="94219"/>
    <lineage>
        <taxon>Eukaryota</taxon>
        <taxon>Viridiplantae</taxon>
        <taxon>Streptophyta</taxon>
        <taxon>Embryophyta</taxon>
        <taxon>Tracheophyta</taxon>
        <taxon>Spermatophyta</taxon>
        <taxon>Magnoliopsida</taxon>
        <taxon>Liliopsida</taxon>
        <taxon>Asparagales</taxon>
        <taxon>Orchidaceae</taxon>
        <taxon>Epidendroideae</taxon>
        <taxon>Malaxideae</taxon>
        <taxon>Dendrobiinae</taxon>
        <taxon>Dendrobium</taxon>
    </lineage>
</organism>
<dbReference type="InterPro" id="IPR011598">
    <property type="entry name" value="bHLH_dom"/>
</dbReference>
<dbReference type="AlphaFoldDB" id="A0A8T3AF95"/>
<feature type="region of interest" description="Disordered" evidence="4">
    <location>
        <begin position="44"/>
        <end position="91"/>
    </location>
</feature>
<dbReference type="InterPro" id="IPR044658">
    <property type="entry name" value="bHLH92/bHLH041-like"/>
</dbReference>
<sequence length="133" mass="14790">MDPSSSTSPICSAEEELSFNGELPLSVFSPDPLFDPLTSVSLSLSDSSNSALSNYTKPPLKLSSVQDDDNGGNIHRSKRELNGEKNGRGFQHMMRERLRRERLSQSYQDLHSMLPLGTKVNIASVPFLFNAYR</sequence>
<keyword evidence="7" id="KW-1185">Reference proteome</keyword>
<feature type="domain" description="BHLH" evidence="5">
    <location>
        <begin position="92"/>
        <end position="119"/>
    </location>
</feature>
<keyword evidence="2" id="KW-0805">Transcription regulation</keyword>
<dbReference type="Proteomes" id="UP000829196">
    <property type="component" value="Unassembled WGS sequence"/>
</dbReference>
<protein>
    <recommendedName>
        <fullName evidence="5">BHLH domain-containing protein</fullName>
    </recommendedName>
</protein>
<keyword evidence="3" id="KW-0804">Transcription</keyword>
<dbReference type="InterPro" id="IPR036638">
    <property type="entry name" value="HLH_DNA-bd_sf"/>
</dbReference>
<evidence type="ECO:0000259" key="5">
    <source>
        <dbReference type="Pfam" id="PF00010"/>
    </source>
</evidence>
<name>A0A8T3AF95_DENNO</name>
<proteinExistence type="inferred from homology"/>
<evidence type="ECO:0000256" key="2">
    <source>
        <dbReference type="ARBA" id="ARBA00023015"/>
    </source>
</evidence>
<accession>A0A8T3AF95</accession>
<evidence type="ECO:0000256" key="4">
    <source>
        <dbReference type="SAM" id="MobiDB-lite"/>
    </source>
</evidence>
<comment type="caution">
    <text evidence="6">The sequence shown here is derived from an EMBL/GenBank/DDBJ whole genome shotgun (WGS) entry which is preliminary data.</text>
</comment>
<dbReference type="SMR" id="A0A8T3AF95"/>
<dbReference type="SUPFAM" id="SSF47459">
    <property type="entry name" value="HLH, helix-loop-helix DNA-binding domain"/>
    <property type="match status" value="1"/>
</dbReference>
<gene>
    <name evidence="6" type="ORF">KFK09_027221</name>
</gene>
<dbReference type="Pfam" id="PF00010">
    <property type="entry name" value="HLH"/>
    <property type="match status" value="1"/>
</dbReference>
<feature type="compositionally biased region" description="Low complexity" evidence="4">
    <location>
        <begin position="44"/>
        <end position="53"/>
    </location>
</feature>
<evidence type="ECO:0000313" key="6">
    <source>
        <dbReference type="EMBL" id="KAI0492945.1"/>
    </source>
</evidence>
<comment type="similarity">
    <text evidence="1">Belongs to the bHLH protein family.</text>
</comment>
<dbReference type="PANTHER" id="PTHR46665">
    <property type="entry name" value="TRANSCRIPTION FACTOR BHLH041-RELATED-RELATED"/>
    <property type="match status" value="1"/>
</dbReference>
<dbReference type="PANTHER" id="PTHR46665:SF6">
    <property type="entry name" value="TRANSCRIPTION FACTOR BHLH92"/>
    <property type="match status" value="1"/>
</dbReference>
<reference evidence="6" key="1">
    <citation type="journal article" date="2022" name="Front. Genet.">
        <title>Chromosome-Scale Assembly of the Dendrobium nobile Genome Provides Insights Into the Molecular Mechanism of the Biosynthesis of the Medicinal Active Ingredient of Dendrobium.</title>
        <authorList>
            <person name="Xu Q."/>
            <person name="Niu S.-C."/>
            <person name="Li K.-L."/>
            <person name="Zheng P.-J."/>
            <person name="Zhang X.-J."/>
            <person name="Jia Y."/>
            <person name="Liu Y."/>
            <person name="Niu Y.-X."/>
            <person name="Yu L.-H."/>
            <person name="Chen D.-F."/>
            <person name="Zhang G.-Q."/>
        </authorList>
    </citation>
    <scope>NUCLEOTIDE SEQUENCE</scope>
    <source>
        <tissue evidence="6">Leaf</tissue>
    </source>
</reference>
<evidence type="ECO:0000256" key="1">
    <source>
        <dbReference type="ARBA" id="ARBA00005510"/>
    </source>
</evidence>